<reference evidence="2 3" key="1">
    <citation type="submission" date="2013-12" db="EMBL/GenBank/DDBJ databases">
        <title>Annotated genome of Streptomyces scopuliridis.</title>
        <authorList>
            <person name="Olson J.B."/>
        </authorList>
    </citation>
    <scope>NUCLEOTIDE SEQUENCE [LARGE SCALE GENOMIC DNA]</scope>
    <source>
        <strain evidence="2 3">RB72</strain>
    </source>
</reference>
<accession>A0A2T7TFP1</accession>
<dbReference type="OrthoDB" id="4165085at2"/>
<dbReference type="STRING" id="1440053.GCA_000718095_06905"/>
<keyword evidence="3" id="KW-1185">Reference proteome</keyword>
<dbReference type="InterPro" id="IPR001387">
    <property type="entry name" value="Cro/C1-type_HTH"/>
</dbReference>
<dbReference type="Pfam" id="PF13560">
    <property type="entry name" value="HTH_31"/>
    <property type="match status" value="1"/>
</dbReference>
<dbReference type="CDD" id="cd00093">
    <property type="entry name" value="HTH_XRE"/>
    <property type="match status" value="1"/>
</dbReference>
<gene>
    <name evidence="2" type="ORF">Y717_34675</name>
</gene>
<comment type="caution">
    <text evidence="2">The sequence shown here is derived from an EMBL/GenBank/DDBJ whole genome shotgun (WGS) entry which is preliminary data.</text>
</comment>
<sequence length="291" mass="32592">MAVSVNANAIFAMRRVGEELQRLRVEAGLQQEAVGQALGVSRYTVGKIERGRAFPTDEQLPKLLKLLKVTPEERAGIVATIAQGRSYGRAWYERPEMQALFSGDSYRYFSLEDAADRMSVHGGTYVPGLLQTREYVDAIAAFGQRHESTEHRETFVEARIKRQQVLTRRNPLTMDGLCFESALRAVVGGPEVMRGQLQHLMSITKQQNISLRMIPFTAGAASISSAIFTILDFPGADNRSVVSKEWVHGDTLQDDPAEVRSARRRFADLASHALDEQETVRRIEEIEKELT</sequence>
<name>A0A2T7TFP1_9ACTN</name>
<dbReference type="Gene3D" id="1.10.260.40">
    <property type="entry name" value="lambda repressor-like DNA-binding domains"/>
    <property type="match status" value="1"/>
</dbReference>
<dbReference type="AlphaFoldDB" id="A0A2T7TFP1"/>
<feature type="domain" description="HTH cro/C1-type" evidence="1">
    <location>
        <begin position="20"/>
        <end position="74"/>
    </location>
</feature>
<dbReference type="EMBL" id="AZSP01000010">
    <property type="protein sequence ID" value="PVE13969.1"/>
    <property type="molecule type" value="Genomic_DNA"/>
</dbReference>
<dbReference type="Proteomes" id="UP000245992">
    <property type="component" value="Unassembled WGS sequence"/>
</dbReference>
<organism evidence="2 3">
    <name type="scientific">Streptomyces scopuliridis RB72</name>
    <dbReference type="NCBI Taxonomy" id="1440053"/>
    <lineage>
        <taxon>Bacteria</taxon>
        <taxon>Bacillati</taxon>
        <taxon>Actinomycetota</taxon>
        <taxon>Actinomycetes</taxon>
        <taxon>Kitasatosporales</taxon>
        <taxon>Streptomycetaceae</taxon>
        <taxon>Streptomyces</taxon>
    </lineage>
</organism>
<dbReference type="RefSeq" id="WP_030355802.1">
    <property type="nucleotide sequence ID" value="NZ_AZSP01000010.1"/>
</dbReference>
<proteinExistence type="predicted"/>
<dbReference type="SUPFAM" id="SSF47413">
    <property type="entry name" value="lambda repressor-like DNA-binding domains"/>
    <property type="match status" value="1"/>
</dbReference>
<dbReference type="InterPro" id="IPR043917">
    <property type="entry name" value="DUF5753"/>
</dbReference>
<dbReference type="Pfam" id="PF19054">
    <property type="entry name" value="DUF5753"/>
    <property type="match status" value="1"/>
</dbReference>
<evidence type="ECO:0000313" key="2">
    <source>
        <dbReference type="EMBL" id="PVE13969.1"/>
    </source>
</evidence>
<dbReference type="InterPro" id="IPR010982">
    <property type="entry name" value="Lambda_DNA-bd_dom_sf"/>
</dbReference>
<protein>
    <recommendedName>
        <fullName evidence="1">HTH cro/C1-type domain-containing protein</fullName>
    </recommendedName>
</protein>
<dbReference type="SMART" id="SM00530">
    <property type="entry name" value="HTH_XRE"/>
    <property type="match status" value="1"/>
</dbReference>
<dbReference type="GO" id="GO:0003677">
    <property type="term" value="F:DNA binding"/>
    <property type="evidence" value="ECO:0007669"/>
    <property type="project" value="InterPro"/>
</dbReference>
<dbReference type="PROSITE" id="PS50943">
    <property type="entry name" value="HTH_CROC1"/>
    <property type="match status" value="1"/>
</dbReference>
<evidence type="ECO:0000259" key="1">
    <source>
        <dbReference type="PROSITE" id="PS50943"/>
    </source>
</evidence>
<evidence type="ECO:0000313" key="3">
    <source>
        <dbReference type="Proteomes" id="UP000245992"/>
    </source>
</evidence>